<dbReference type="STRING" id="1424659.SAMN05216368_12810"/>
<name>A0A5E9G4L4_9MICO</name>
<protein>
    <submittedName>
        <fullName evidence="1">Uncharacterized protein</fullName>
    </submittedName>
</protein>
<sequence length="75" mass="8145">MAISLTDLELSTLDSLITPVDPKDDWIVTDGGSAIRCDLEGMSEELADVPVEHRSAQTLEVLRAYRADARAARSS</sequence>
<evidence type="ECO:0000313" key="2">
    <source>
        <dbReference type="Proteomes" id="UP000199639"/>
    </source>
</evidence>
<gene>
    <name evidence="1" type="ORF">SAMN05216368_12810</name>
</gene>
<organism evidence="1 2">
    <name type="scientific">Cryobacterium flavum</name>
    <dbReference type="NCBI Taxonomy" id="1424659"/>
    <lineage>
        <taxon>Bacteria</taxon>
        <taxon>Bacillati</taxon>
        <taxon>Actinomycetota</taxon>
        <taxon>Actinomycetes</taxon>
        <taxon>Micrococcales</taxon>
        <taxon>Microbacteriaceae</taxon>
        <taxon>Cryobacterium</taxon>
    </lineage>
</organism>
<dbReference type="AlphaFoldDB" id="A0A5E9G4L4"/>
<proteinExistence type="predicted"/>
<dbReference type="Proteomes" id="UP000199639">
    <property type="component" value="Unassembled WGS sequence"/>
</dbReference>
<accession>A0A5E9G4L4</accession>
<dbReference type="EMBL" id="FNIB01000028">
    <property type="protein sequence ID" value="SDO61669.1"/>
    <property type="molecule type" value="Genomic_DNA"/>
</dbReference>
<reference evidence="1 2" key="1">
    <citation type="submission" date="2016-10" db="EMBL/GenBank/DDBJ databases">
        <authorList>
            <person name="Varghese N."/>
            <person name="Submissions S."/>
        </authorList>
    </citation>
    <scope>NUCLEOTIDE SEQUENCE [LARGE SCALE GENOMIC DNA]</scope>
    <source>
        <strain evidence="1 2">CGMCC 1.11215</strain>
    </source>
</reference>
<evidence type="ECO:0000313" key="1">
    <source>
        <dbReference type="EMBL" id="SDO61669.1"/>
    </source>
</evidence>